<organism evidence="1 2">
    <name type="scientific">Arctium lappa</name>
    <name type="common">Greater burdock</name>
    <name type="synonym">Lappa major</name>
    <dbReference type="NCBI Taxonomy" id="4217"/>
    <lineage>
        <taxon>Eukaryota</taxon>
        <taxon>Viridiplantae</taxon>
        <taxon>Streptophyta</taxon>
        <taxon>Embryophyta</taxon>
        <taxon>Tracheophyta</taxon>
        <taxon>Spermatophyta</taxon>
        <taxon>Magnoliopsida</taxon>
        <taxon>eudicotyledons</taxon>
        <taxon>Gunneridae</taxon>
        <taxon>Pentapetalae</taxon>
        <taxon>asterids</taxon>
        <taxon>campanulids</taxon>
        <taxon>Asterales</taxon>
        <taxon>Asteraceae</taxon>
        <taxon>Carduoideae</taxon>
        <taxon>Cardueae</taxon>
        <taxon>Arctiinae</taxon>
        <taxon>Arctium</taxon>
    </lineage>
</organism>
<gene>
    <name evidence="1" type="ORF">L6452_04739</name>
</gene>
<accession>A0ACB9EEU8</accession>
<evidence type="ECO:0000313" key="1">
    <source>
        <dbReference type="EMBL" id="KAI3757205.1"/>
    </source>
</evidence>
<reference evidence="1 2" key="2">
    <citation type="journal article" date="2022" name="Mol. Ecol. Resour.">
        <title>The genomes of chicory, endive, great burdock and yacon provide insights into Asteraceae paleo-polyploidization history and plant inulin production.</title>
        <authorList>
            <person name="Fan W."/>
            <person name="Wang S."/>
            <person name="Wang H."/>
            <person name="Wang A."/>
            <person name="Jiang F."/>
            <person name="Liu H."/>
            <person name="Zhao H."/>
            <person name="Xu D."/>
            <person name="Zhang Y."/>
        </authorList>
    </citation>
    <scope>NUCLEOTIDE SEQUENCE [LARGE SCALE GENOMIC DNA]</scope>
    <source>
        <strain evidence="2">cv. Niubang</strain>
    </source>
</reference>
<name>A0ACB9EEU8_ARCLA</name>
<keyword evidence="2" id="KW-1185">Reference proteome</keyword>
<reference evidence="2" key="1">
    <citation type="journal article" date="2022" name="Mol. Ecol. Resour.">
        <title>The genomes of chicory, endive, great burdock and yacon provide insights into Asteraceae palaeo-polyploidization history and plant inulin production.</title>
        <authorList>
            <person name="Fan W."/>
            <person name="Wang S."/>
            <person name="Wang H."/>
            <person name="Wang A."/>
            <person name="Jiang F."/>
            <person name="Liu H."/>
            <person name="Zhao H."/>
            <person name="Xu D."/>
            <person name="Zhang Y."/>
        </authorList>
    </citation>
    <scope>NUCLEOTIDE SEQUENCE [LARGE SCALE GENOMIC DNA]</scope>
    <source>
        <strain evidence="2">cv. Niubang</strain>
    </source>
</reference>
<evidence type="ECO:0000313" key="2">
    <source>
        <dbReference type="Proteomes" id="UP001055879"/>
    </source>
</evidence>
<proteinExistence type="predicted"/>
<sequence>MAKTLIIQGKGNFKQLKTIENGKSISTDCTPTYELQPQPCFLILTFSPNKRLLPYLPSEMEGFTRFLPLSESTDFRHTISQKRLYINRVREPISAIRFPSDFNISGIRAVRRFPSFEWFVSS</sequence>
<dbReference type="EMBL" id="CM042048">
    <property type="protein sequence ID" value="KAI3757205.1"/>
    <property type="molecule type" value="Genomic_DNA"/>
</dbReference>
<comment type="caution">
    <text evidence="1">The sequence shown here is derived from an EMBL/GenBank/DDBJ whole genome shotgun (WGS) entry which is preliminary data.</text>
</comment>
<protein>
    <submittedName>
        <fullName evidence="1">Uncharacterized protein</fullName>
    </submittedName>
</protein>
<dbReference type="Proteomes" id="UP001055879">
    <property type="component" value="Linkage Group LG02"/>
</dbReference>